<comment type="caution">
    <text evidence="2">The sequence shown here is derived from an EMBL/GenBank/DDBJ whole genome shotgun (WGS) entry which is preliminary data.</text>
</comment>
<sequence length="262" mass="29201">MDITHIPSELKELIHLRYLDLSHNASLNELPDSFCSLYNLQTLKLKGCKALSKLPRGMGIMNNLIHLDTRGMDHLSLPKEIGKLTSLQTLNEFIVDGPSGEGCKILKDLNLLQGFIEIRGLGRLKTASEASKAELKEKQELCRLELDFGTIDGMASNTEGVKKDLDALEVEMITEGVLGALQPHPNLRVLRIDSYLGWKFPSWIGNLTDLRMLSLYCCLKCTELPALGLLPSLEKLSLGRLDNLKRIGLRFMVMVMANMLGN</sequence>
<dbReference type="InterPro" id="IPR032675">
    <property type="entry name" value="LRR_dom_sf"/>
</dbReference>
<dbReference type="InParanoid" id="A0A200QA72"/>
<dbReference type="Pfam" id="PF25019">
    <property type="entry name" value="LRR_R13L1-DRL21"/>
    <property type="match status" value="1"/>
</dbReference>
<evidence type="ECO:0000313" key="2">
    <source>
        <dbReference type="EMBL" id="OVA07360.1"/>
    </source>
</evidence>
<dbReference type="Gene3D" id="3.80.10.10">
    <property type="entry name" value="Ribonuclease Inhibitor"/>
    <property type="match status" value="1"/>
</dbReference>
<dbReference type="STRING" id="56857.A0A200QA72"/>
<keyword evidence="3" id="KW-1185">Reference proteome</keyword>
<dbReference type="Proteomes" id="UP000195402">
    <property type="component" value="Unassembled WGS sequence"/>
</dbReference>
<dbReference type="OrthoDB" id="37484at2759"/>
<reference evidence="2 3" key="1">
    <citation type="journal article" date="2017" name="Mol. Plant">
        <title>The Genome of Medicinal Plant Macleaya cordata Provides New Insights into Benzylisoquinoline Alkaloids Metabolism.</title>
        <authorList>
            <person name="Liu X."/>
            <person name="Liu Y."/>
            <person name="Huang P."/>
            <person name="Ma Y."/>
            <person name="Qing Z."/>
            <person name="Tang Q."/>
            <person name="Cao H."/>
            <person name="Cheng P."/>
            <person name="Zheng Y."/>
            <person name="Yuan Z."/>
            <person name="Zhou Y."/>
            <person name="Liu J."/>
            <person name="Tang Z."/>
            <person name="Zhuo Y."/>
            <person name="Zhang Y."/>
            <person name="Yu L."/>
            <person name="Huang J."/>
            <person name="Yang P."/>
            <person name="Peng Q."/>
            <person name="Zhang J."/>
            <person name="Jiang W."/>
            <person name="Zhang Z."/>
            <person name="Lin K."/>
            <person name="Ro D.K."/>
            <person name="Chen X."/>
            <person name="Xiong X."/>
            <person name="Shang Y."/>
            <person name="Huang S."/>
            <person name="Zeng J."/>
        </authorList>
    </citation>
    <scope>NUCLEOTIDE SEQUENCE [LARGE SCALE GENOMIC DNA]</scope>
    <source>
        <strain evidence="3">cv. BLH2017</strain>
        <tissue evidence="2">Root</tissue>
    </source>
</reference>
<dbReference type="OMA" id="DITIGCP"/>
<dbReference type="InterPro" id="IPR056789">
    <property type="entry name" value="LRR_R13L1-DRL21"/>
</dbReference>
<proteinExistence type="predicted"/>
<name>A0A200QA72_MACCD</name>
<accession>A0A200QA72</accession>
<feature type="domain" description="R13L1/DRL21-like LRR repeat region" evidence="1">
    <location>
        <begin position="106"/>
        <end position="239"/>
    </location>
</feature>
<evidence type="ECO:0000259" key="1">
    <source>
        <dbReference type="Pfam" id="PF25019"/>
    </source>
</evidence>
<protein>
    <submittedName>
        <fullName evidence="2">Leucine-rich repeat</fullName>
    </submittedName>
</protein>
<dbReference type="PANTHER" id="PTHR47186">
    <property type="entry name" value="LEUCINE-RICH REPEAT-CONTAINING PROTEIN 57"/>
    <property type="match status" value="1"/>
</dbReference>
<dbReference type="PANTHER" id="PTHR47186:SF3">
    <property type="entry name" value="OS09G0267800 PROTEIN"/>
    <property type="match status" value="1"/>
</dbReference>
<dbReference type="SUPFAM" id="SSF52058">
    <property type="entry name" value="L domain-like"/>
    <property type="match status" value="1"/>
</dbReference>
<organism evidence="2 3">
    <name type="scientific">Macleaya cordata</name>
    <name type="common">Five-seeded plume-poppy</name>
    <name type="synonym">Bocconia cordata</name>
    <dbReference type="NCBI Taxonomy" id="56857"/>
    <lineage>
        <taxon>Eukaryota</taxon>
        <taxon>Viridiplantae</taxon>
        <taxon>Streptophyta</taxon>
        <taxon>Embryophyta</taxon>
        <taxon>Tracheophyta</taxon>
        <taxon>Spermatophyta</taxon>
        <taxon>Magnoliopsida</taxon>
        <taxon>Ranunculales</taxon>
        <taxon>Papaveraceae</taxon>
        <taxon>Papaveroideae</taxon>
        <taxon>Macleaya</taxon>
    </lineage>
</organism>
<dbReference type="AlphaFoldDB" id="A0A200QA72"/>
<dbReference type="EMBL" id="MVGT01002614">
    <property type="protein sequence ID" value="OVA07360.1"/>
    <property type="molecule type" value="Genomic_DNA"/>
</dbReference>
<evidence type="ECO:0000313" key="3">
    <source>
        <dbReference type="Proteomes" id="UP000195402"/>
    </source>
</evidence>
<gene>
    <name evidence="2" type="ORF">BVC80_1605g53</name>
</gene>